<gene>
    <name evidence="1" type="ORF">UFOPK2579_00915</name>
</gene>
<evidence type="ECO:0000313" key="1">
    <source>
        <dbReference type="EMBL" id="CAB4700480.1"/>
    </source>
</evidence>
<accession>A0A6J6PLQ7</accession>
<dbReference type="EMBL" id="CAEZXR010000087">
    <property type="protein sequence ID" value="CAB4700480.1"/>
    <property type="molecule type" value="Genomic_DNA"/>
</dbReference>
<organism evidence="1">
    <name type="scientific">freshwater metagenome</name>
    <dbReference type="NCBI Taxonomy" id="449393"/>
    <lineage>
        <taxon>unclassified sequences</taxon>
        <taxon>metagenomes</taxon>
        <taxon>ecological metagenomes</taxon>
    </lineage>
</organism>
<dbReference type="AlphaFoldDB" id="A0A6J6PLQ7"/>
<sequence length="143" mass="15007">MLSSSRFLRAVVGLAFALLLVGTASPASAVTYGPYSPEAYGVKGRVSPPTSAQARAYVQFVRSSSDADSNAGERQVRITYKIGGNAARTLGARYLMKGSTTTFSTAAVPCGQTVRVTAAARGRVGTGAWSKWYATTRSVKRSC</sequence>
<proteinExistence type="predicted"/>
<protein>
    <submittedName>
        <fullName evidence="1">Unannotated protein</fullName>
    </submittedName>
</protein>
<name>A0A6J6PLQ7_9ZZZZ</name>
<reference evidence="1" key="1">
    <citation type="submission" date="2020-05" db="EMBL/GenBank/DDBJ databases">
        <authorList>
            <person name="Chiriac C."/>
            <person name="Salcher M."/>
            <person name="Ghai R."/>
            <person name="Kavagutti S V."/>
        </authorList>
    </citation>
    <scope>NUCLEOTIDE SEQUENCE</scope>
</reference>